<dbReference type="GO" id="GO:0006310">
    <property type="term" value="P:DNA recombination"/>
    <property type="evidence" value="ECO:0007669"/>
    <property type="project" value="InterPro"/>
</dbReference>
<dbReference type="SUPFAM" id="SSF103084">
    <property type="entry name" value="Holliday junction resolvase RusA"/>
    <property type="match status" value="1"/>
</dbReference>
<dbReference type="EMBL" id="JACMYE010000001">
    <property type="protein sequence ID" value="MBC3178129.1"/>
    <property type="molecule type" value="Genomic_DNA"/>
</dbReference>
<dbReference type="GO" id="GO:0000287">
    <property type="term" value="F:magnesium ion binding"/>
    <property type="evidence" value="ECO:0007669"/>
    <property type="project" value="InterPro"/>
</dbReference>
<evidence type="ECO:0000313" key="3">
    <source>
        <dbReference type="EMBL" id="QNP89457.1"/>
    </source>
</evidence>
<gene>
    <name evidence="2" type="ORF">H7348_02175</name>
    <name evidence="3" type="ORF">IAU68_07025</name>
</gene>
<feature type="region of interest" description="Disordered" evidence="1">
    <location>
        <begin position="164"/>
        <end position="198"/>
    </location>
</feature>
<dbReference type="EMBL" id="CP061032">
    <property type="protein sequence ID" value="QNP89457.1"/>
    <property type="molecule type" value="Genomic_DNA"/>
</dbReference>
<feature type="compositionally biased region" description="Polar residues" evidence="1">
    <location>
        <begin position="189"/>
        <end position="198"/>
    </location>
</feature>
<protein>
    <submittedName>
        <fullName evidence="3">RusA family crossover junction endodeoxyribonuclease</fullName>
    </submittedName>
</protein>
<dbReference type="Pfam" id="PF05866">
    <property type="entry name" value="RusA"/>
    <property type="match status" value="1"/>
</dbReference>
<evidence type="ECO:0000256" key="1">
    <source>
        <dbReference type="SAM" id="MobiDB-lite"/>
    </source>
</evidence>
<keyword evidence="5" id="KW-1185">Reference proteome</keyword>
<dbReference type="GO" id="GO:0006281">
    <property type="term" value="P:DNA repair"/>
    <property type="evidence" value="ECO:0007669"/>
    <property type="project" value="InterPro"/>
</dbReference>
<proteinExistence type="predicted"/>
<reference evidence="4 5" key="1">
    <citation type="submission" date="2020-08" db="EMBL/GenBank/DDBJ databases">
        <title>novel species in genus Corynebacterium.</title>
        <authorList>
            <person name="Zhang G."/>
        </authorList>
    </citation>
    <scope>NUCLEOTIDE SEQUENCE [LARGE SCALE GENOMIC DNA]</scope>
    <source>
        <strain evidence="4 5">zg-917</strain>
        <strain evidence="3">Zg-917</strain>
    </source>
</reference>
<sequence length="198" mass="21595">MTPADKPAADDLLRTLDDFNLAPWQREFIERVLTVETPAATPPPRELAAPVLDVFVPGVPQPQGNHRVSRAGYTYEANPKLKPWRDAVAIVARRAWLGRAPLDEPVAVDVHFAMPKPKRPKFTRPATKPDADKLQRAIGDALETAGVVTNDSRIVLWRVAKVYPGSNQPTGARIQVRPAPTEAPDPAESTPTTGGPRP</sequence>
<dbReference type="KEGG" id="cluj:IAU68_07025"/>
<dbReference type="Proteomes" id="UP000516235">
    <property type="component" value="Chromosome"/>
</dbReference>
<name>A0A7H0JWP1_9CORY</name>
<dbReference type="Proteomes" id="UP000642876">
    <property type="component" value="Unassembled WGS sequence"/>
</dbReference>
<accession>A0A7H0JWP1</accession>
<dbReference type="AlphaFoldDB" id="A0A7H0JWP1"/>
<dbReference type="RefSeq" id="WP_171192601.1">
    <property type="nucleotide sequence ID" value="NZ_CP061032.1"/>
</dbReference>
<dbReference type="Gene3D" id="3.30.1330.70">
    <property type="entry name" value="Holliday junction resolvase RusA"/>
    <property type="match status" value="1"/>
</dbReference>
<organism evidence="3 4">
    <name type="scientific">Corynebacterium lujinxingii</name>
    <dbReference type="NCBI Taxonomy" id="2763010"/>
    <lineage>
        <taxon>Bacteria</taxon>
        <taxon>Bacillati</taxon>
        <taxon>Actinomycetota</taxon>
        <taxon>Actinomycetes</taxon>
        <taxon>Mycobacteriales</taxon>
        <taxon>Corynebacteriaceae</taxon>
        <taxon>Corynebacterium</taxon>
    </lineage>
</organism>
<evidence type="ECO:0000313" key="4">
    <source>
        <dbReference type="Proteomes" id="UP000516235"/>
    </source>
</evidence>
<evidence type="ECO:0000313" key="5">
    <source>
        <dbReference type="Proteomes" id="UP000642876"/>
    </source>
</evidence>
<dbReference type="InterPro" id="IPR008822">
    <property type="entry name" value="Endonuclease_RusA-like"/>
</dbReference>
<evidence type="ECO:0000313" key="2">
    <source>
        <dbReference type="EMBL" id="MBC3178129.1"/>
    </source>
</evidence>
<dbReference type="InterPro" id="IPR036614">
    <property type="entry name" value="RusA-like_sf"/>
</dbReference>